<sequence length="326" mass="36642">MNIESISPEYYTLKEFKFNNGKVLENQTVEYMTMGTPQYDDEGHITNAIIYFHGTSGNYGSIKRIGVALGENLPFDTNKFFFVSLSTLGTPGSSSPSTSKLNSDYPEYTILDMVNFNKKFLDECLNIVSPLGLIGNSMGGFEAVTWAAVYPDDISFLISLVSSYKVGGQNYVLSKVMNDIITSDKDFNNKKVTGDLKRALELSSKAMYSFGLSRQFYMDQSTSDIDKYMDEFAMEDSQEDVLDAYYRNNASMNYDLTDIISNITAKTLIIGIYEDQYFPPELDAIPMHTLIKDSTLVCFNSYLGHVGSSQLDKIHDELEDFLASFK</sequence>
<dbReference type="EMBL" id="NGJK01000093">
    <property type="protein sequence ID" value="RAP02403.1"/>
    <property type="molecule type" value="Genomic_DNA"/>
</dbReference>
<evidence type="ECO:0000313" key="3">
    <source>
        <dbReference type="EMBL" id="RAP02403.1"/>
    </source>
</evidence>
<dbReference type="GO" id="GO:0004414">
    <property type="term" value="F:homoserine O-acetyltransferase activity"/>
    <property type="evidence" value="ECO:0007669"/>
    <property type="project" value="TreeGrafter"/>
</dbReference>
<accession>A0A328PYR2</accession>
<comment type="caution">
    <text evidence="3">The sequence shown here is derived from an EMBL/GenBank/DDBJ whole genome shotgun (WGS) entry which is preliminary data.</text>
</comment>
<dbReference type="RefSeq" id="WP_011407092.1">
    <property type="nucleotide sequence ID" value="NZ_CATZNA010000046.1"/>
</dbReference>
<dbReference type="OMA" id="KLGDWEL"/>
<dbReference type="SUPFAM" id="SSF53474">
    <property type="entry name" value="alpha/beta-Hydrolases"/>
    <property type="match status" value="1"/>
</dbReference>
<dbReference type="Pfam" id="PF00561">
    <property type="entry name" value="Abhydrolase_1"/>
    <property type="match status" value="1"/>
</dbReference>
<dbReference type="GeneID" id="3854756"/>
<evidence type="ECO:0000259" key="2">
    <source>
        <dbReference type="Pfam" id="PF00561"/>
    </source>
</evidence>
<proteinExistence type="predicted"/>
<keyword evidence="1 3" id="KW-0808">Transferase</keyword>
<dbReference type="PANTHER" id="PTHR32268:SF11">
    <property type="entry name" value="HOMOSERINE O-ACETYLTRANSFERASE"/>
    <property type="match status" value="1"/>
</dbReference>
<reference evidence="3 4" key="1">
    <citation type="submission" date="2017-05" db="EMBL/GenBank/DDBJ databases">
        <title>Host range expansion of the Methanosphaera genus to humans and monogastric animals involves recent and extensive reduction in genome content.</title>
        <authorList>
            <person name="Hoedt E.C."/>
            <person name="Volmer J.G."/>
            <person name="Parks D.H."/>
            <person name="Rosewarne C.P."/>
            <person name="Denman S.E."/>
            <person name="Mcsweeney C.S."/>
            <person name="O Cuiv P."/>
            <person name="Hugenholtz P."/>
            <person name="Tyson G.W."/>
            <person name="Morrison M."/>
        </authorList>
    </citation>
    <scope>NUCLEOTIDE SEQUENCE [LARGE SCALE GENOMIC DNA]</scope>
    <source>
        <strain evidence="3 4">PA5</strain>
    </source>
</reference>
<organism evidence="3 4">
    <name type="scientific">Methanosphaera stadtmanae</name>
    <dbReference type="NCBI Taxonomy" id="2317"/>
    <lineage>
        <taxon>Archaea</taxon>
        <taxon>Methanobacteriati</taxon>
        <taxon>Methanobacteriota</taxon>
        <taxon>Methanomada group</taxon>
        <taxon>Methanobacteria</taxon>
        <taxon>Methanobacteriales</taxon>
        <taxon>Methanobacteriaceae</taxon>
        <taxon>Methanosphaera</taxon>
    </lineage>
</organism>
<dbReference type="PANTHER" id="PTHR32268">
    <property type="entry name" value="HOMOSERINE O-ACETYLTRANSFERASE"/>
    <property type="match status" value="1"/>
</dbReference>
<dbReference type="Proteomes" id="UP000248557">
    <property type="component" value="Unassembled WGS sequence"/>
</dbReference>
<evidence type="ECO:0000256" key="1">
    <source>
        <dbReference type="ARBA" id="ARBA00022679"/>
    </source>
</evidence>
<dbReference type="GO" id="GO:0009086">
    <property type="term" value="P:methionine biosynthetic process"/>
    <property type="evidence" value="ECO:0007669"/>
    <property type="project" value="TreeGrafter"/>
</dbReference>
<protein>
    <submittedName>
        <fullName evidence="3">Homoserine acetyltransferase</fullName>
    </submittedName>
</protein>
<dbReference type="InterPro" id="IPR008220">
    <property type="entry name" value="HAT_MetX-like"/>
</dbReference>
<feature type="domain" description="AB hydrolase-1" evidence="2">
    <location>
        <begin position="48"/>
        <end position="282"/>
    </location>
</feature>
<dbReference type="AlphaFoldDB" id="A0A328PYR2"/>
<gene>
    <name evidence="3" type="ORF">CA615_07645</name>
</gene>
<dbReference type="GO" id="GO:0009092">
    <property type="term" value="P:homoserine metabolic process"/>
    <property type="evidence" value="ECO:0007669"/>
    <property type="project" value="TreeGrafter"/>
</dbReference>
<name>A0A328PYR2_9EURY</name>
<evidence type="ECO:0000313" key="4">
    <source>
        <dbReference type="Proteomes" id="UP000248557"/>
    </source>
</evidence>
<dbReference type="InterPro" id="IPR000073">
    <property type="entry name" value="AB_hydrolase_1"/>
</dbReference>
<dbReference type="Gene3D" id="3.40.50.1820">
    <property type="entry name" value="alpha/beta hydrolase"/>
    <property type="match status" value="1"/>
</dbReference>
<dbReference type="InterPro" id="IPR029058">
    <property type="entry name" value="AB_hydrolase_fold"/>
</dbReference>